<evidence type="ECO:0000313" key="2">
    <source>
        <dbReference type="EMBL" id="MBO8430010.1"/>
    </source>
</evidence>
<dbReference type="Proteomes" id="UP000823632">
    <property type="component" value="Unassembled WGS sequence"/>
</dbReference>
<proteinExistence type="predicted"/>
<feature type="coiled-coil region" evidence="1">
    <location>
        <begin position="72"/>
        <end position="116"/>
    </location>
</feature>
<feature type="non-terminal residue" evidence="2">
    <location>
        <position position="1"/>
    </location>
</feature>
<keyword evidence="1" id="KW-0175">Coiled coil</keyword>
<accession>A0A9D9GWU4</accession>
<dbReference type="EMBL" id="JADIND010000030">
    <property type="protein sequence ID" value="MBO8430010.1"/>
    <property type="molecule type" value="Genomic_DNA"/>
</dbReference>
<organism evidence="2 3">
    <name type="scientific">Candidatus Scatousia excrementipullorum</name>
    <dbReference type="NCBI Taxonomy" id="2840936"/>
    <lineage>
        <taxon>Bacteria</taxon>
        <taxon>Candidatus Scatousia</taxon>
    </lineage>
</organism>
<sequence length="199" mass="23575">EYVCNENEKTNKKLEQITSAGMPEFSQKIKTLDEQNKTAAILLIISGYLDISDIKKETGKIIKAYNEKSEPLYNIIERIEKLNNKIQRFEEYNTFHEKNISELKKFIEQNKNYKNENLTEKEIKTVYHKLFNEADTAILDYTNSVQKYSGENPVKISPRIIDRTFKSHSRINNTLNKLIQNEKQKIYEQTNREFQKNIE</sequence>
<reference evidence="2" key="1">
    <citation type="submission" date="2020-10" db="EMBL/GenBank/DDBJ databases">
        <authorList>
            <person name="Gilroy R."/>
        </authorList>
    </citation>
    <scope>NUCLEOTIDE SEQUENCE</scope>
    <source>
        <strain evidence="2">10192</strain>
    </source>
</reference>
<evidence type="ECO:0000256" key="1">
    <source>
        <dbReference type="SAM" id="Coils"/>
    </source>
</evidence>
<protein>
    <submittedName>
        <fullName evidence="2">Uncharacterized protein</fullName>
    </submittedName>
</protein>
<dbReference type="AlphaFoldDB" id="A0A9D9GWU4"/>
<name>A0A9D9GWU4_9BACT</name>
<reference evidence="2" key="2">
    <citation type="journal article" date="2021" name="PeerJ">
        <title>Extensive microbial diversity within the chicken gut microbiome revealed by metagenomics and culture.</title>
        <authorList>
            <person name="Gilroy R."/>
            <person name="Ravi A."/>
            <person name="Getino M."/>
            <person name="Pursley I."/>
            <person name="Horton D.L."/>
            <person name="Alikhan N.F."/>
            <person name="Baker D."/>
            <person name="Gharbi K."/>
            <person name="Hall N."/>
            <person name="Watson M."/>
            <person name="Adriaenssens E.M."/>
            <person name="Foster-Nyarko E."/>
            <person name="Jarju S."/>
            <person name="Secka A."/>
            <person name="Antonio M."/>
            <person name="Oren A."/>
            <person name="Chaudhuri R.R."/>
            <person name="La Ragione R."/>
            <person name="Hildebrand F."/>
            <person name="Pallen M.J."/>
        </authorList>
    </citation>
    <scope>NUCLEOTIDE SEQUENCE</scope>
    <source>
        <strain evidence="2">10192</strain>
    </source>
</reference>
<comment type="caution">
    <text evidence="2">The sequence shown here is derived from an EMBL/GenBank/DDBJ whole genome shotgun (WGS) entry which is preliminary data.</text>
</comment>
<evidence type="ECO:0000313" key="3">
    <source>
        <dbReference type="Proteomes" id="UP000823632"/>
    </source>
</evidence>
<gene>
    <name evidence="2" type="ORF">IAC76_01350</name>
</gene>